<feature type="region of interest" description="Disordered" evidence="6">
    <location>
        <begin position="1010"/>
        <end position="1084"/>
    </location>
</feature>
<dbReference type="GO" id="GO:0140662">
    <property type="term" value="F:ATP-dependent protein folding chaperone"/>
    <property type="evidence" value="ECO:0007669"/>
    <property type="project" value="InterPro"/>
</dbReference>
<dbReference type="InterPro" id="IPR043129">
    <property type="entry name" value="ATPase_NBD"/>
</dbReference>
<evidence type="ECO:0000256" key="2">
    <source>
        <dbReference type="ARBA" id="ARBA00022741"/>
    </source>
</evidence>
<dbReference type="FunFam" id="3.90.640.10:FF:000004">
    <property type="entry name" value="Heat shock 70 kDa protein 4"/>
    <property type="match status" value="1"/>
</dbReference>
<dbReference type="Pfam" id="PF00012">
    <property type="entry name" value="HSP70"/>
    <property type="match status" value="1"/>
</dbReference>
<feature type="region of interest" description="Disordered" evidence="6">
    <location>
        <begin position="1824"/>
        <end position="1886"/>
    </location>
</feature>
<feature type="region of interest" description="Disordered" evidence="6">
    <location>
        <begin position="827"/>
        <end position="850"/>
    </location>
</feature>
<evidence type="ECO:0000313" key="8">
    <source>
        <dbReference type="Proteomes" id="UP000428333"/>
    </source>
</evidence>
<dbReference type="InterPro" id="IPR013126">
    <property type="entry name" value="Hsp_70_fam"/>
</dbReference>
<dbReference type="FunFam" id="3.30.420.40:FF:000028">
    <property type="entry name" value="heat shock 70 kDa protein-like"/>
    <property type="match status" value="1"/>
</dbReference>
<comment type="caution">
    <text evidence="7">The sequence shown here is derived from an EMBL/GenBank/DDBJ whole genome shotgun (WGS) entry which is preliminary data.</text>
</comment>
<evidence type="ECO:0000256" key="3">
    <source>
        <dbReference type="ARBA" id="ARBA00022824"/>
    </source>
</evidence>
<evidence type="ECO:0000313" key="7">
    <source>
        <dbReference type="EMBL" id="KAE9454778.1"/>
    </source>
</evidence>
<dbReference type="Gene3D" id="3.30.30.30">
    <property type="match status" value="1"/>
</dbReference>
<dbReference type="SUPFAM" id="SSF100934">
    <property type="entry name" value="Heat shock protein 70kD (HSP70), C-terminal subdomain"/>
    <property type="match status" value="1"/>
</dbReference>
<protein>
    <submittedName>
        <fullName evidence="7">Uncharacterized protein</fullName>
    </submittedName>
</protein>
<dbReference type="Gene3D" id="2.60.34.10">
    <property type="entry name" value="Substrate Binding Domain Of DNAk, Chain A, domain 1"/>
    <property type="match status" value="1"/>
</dbReference>
<dbReference type="GO" id="GO:0034663">
    <property type="term" value="C:endoplasmic reticulum chaperone complex"/>
    <property type="evidence" value="ECO:0007669"/>
    <property type="project" value="TreeGrafter"/>
</dbReference>
<dbReference type="GO" id="GO:0005524">
    <property type="term" value="F:ATP binding"/>
    <property type="evidence" value="ECO:0007669"/>
    <property type="project" value="UniProtKB-KW"/>
</dbReference>
<sequence>MEIEEEELRRRKLEEALEVKSLRCIISAYLKILCLDGLLKDADIALLSHLPSKFQGLRWCISKNSIFIFNMLQVFEPSLDMSQDIDSCEQHNLKSVQDHHLFSDKREVFSCQSASTSGQVSLLKSDEVSCGEGSNLTCRSPELVNVNQSNGYDGGSSGSYCKEDVDKSGGNNVKNVYSSPPNWLDPSLQLHVPLVDVDKVRCIIRNIVRDWAAEGQKERNQCYKPILEELEIQFPNRRKDRYLLSVVVSSLSVVQSSTVAHAIVSPPACLVPGAGLGRLALDISCLGFISQGNEFSYYMMICSSFILNHTETAEQWTIYPWIHSNCNSLSDSDQLRPVSIPDIHPASAGITEGFSMCGGDFVEVYSDPSQVGVWDAVVTCFFLDTAHNIVEYIEIISRILKDGGVWINLGPLLYHFADVYSQEDEMSVELSLEDVKRVAFQYGFQLELIDKAESHFLIIEAEKSKASLVAFFDCMKLNVQDFLFWNVGRVFHASFSCTLRYNCADEHEVEAALKIWILNLIIRKAVYKSCWLVSFSGYIFASLSMLNLLPPFFHVFPLLHAGVITLVITMGSCSIMTVKYGTELIIGFQSLKTVSWRVHVMLHFLGFRSSFLGDSHSTSLSPLFNLCHQIFLLLMDVDLKRTIQFLLERNVAVVVHDQQDLNLSRSREASNNDVISKAALAQRARRQRERDAKRQLAKRTRQEREESGECSGVIIDDCYPFARTKFLHNPINGRSLPLVKICLSTKRSDYILCRLPKSWIRTRKKNNSARLHFKALGGPSSSTPWNFSLSNNGGNKHLINPGHRFKMELGRGKVQDNMGKAPVMTFPHGGSSVRDSLGKPGGPSVRDSLGKPGIALHAVQSDCHEAKAEAPHSIGSGESDDKQRDSLGKPGIALHAVQSDCHEATAEAPHSIESRESDDKQRDSLGKPEDIATRGLSIRDSLGKPGIDIHAVQSDCHKATTETPHSIGSKGSEDKQRTNAASIDAINANESLKQNDVVVPDLLQVRATPPPLDPLPFNPSSHAFPIGRLEHRSRRRMDQSRRRKPQTRPNPNLHRHQRNVQAQVPRSSRLPERQPFDRRGSRRVDRQIPRQVISHIRDLVGKPFDYVKSYIESMYLPFHLVDDSRGGVGVRIEDGDVAYSAEELAAMVLGFAVELATVHSKGRVKDVVITVPAYFGQAERKGLIQAAELAGINVLSLVNEHSGAALQYGIDKDFSNGSRNVVFYDMGASSTYAALVHFSAYNAKEYGKSVSVNQFQVKDVRWDPQLGGQTMESRLVEHFADEFNKQLGTGFDVRKSPKAMAKLKKQVKRTKEILSANTMAPISVESLYDDRDFRSKITREKFEELCEDLWEKSLIPLKKVLEHSGLKVEDVYAVELIGGATRVPRLQCEAAASANLLFKRYAPRIPWEGRSGQTLDADEATVLGASLHAANLSDGIKLNRKLGMIDGSSYGYVIEFNGPDLLKDENSSKFVVGRMKKVPSKIFKPFSHNKDFEVSLAYEGDLLPPGVASPVFAQYSVSGLTDASEKYASRNLSSPIKANMQFSLSKSGVLSLDRADAVIEISEWVEVPKKNLTVENSASGSPNISAKIVEKAVGPGMLSKEAFLEAKARLEALDKKDAERKRTAELKNSLEGYIYATKEKLEALKELEKISSNQERQSFIEKLDEVSSVSPLCLYGATLLFVCATTKLHHIPQFSFLNRQSCTVSGAGMVVHGRRRCSATQFQEKLDLLKAIGDPIFFRFNELTARPAACEHARRYLSELQQNALVQQWPVGTWGVTEVLRDAEKLRKWLDEKEAEQKKISSSSKPAFTSEEVHEKILDLQDQVASINKIPKPKPKVEKPVKNDTASSSSSEETNTTSSEDSQTSETSESSTPEEADSEPDVHDEL</sequence>
<dbReference type="InterPro" id="IPR029048">
    <property type="entry name" value="HSP70_C_sf"/>
</dbReference>
<dbReference type="InterPro" id="IPR012901">
    <property type="entry name" value="CARME"/>
</dbReference>
<dbReference type="PRINTS" id="PR00301">
    <property type="entry name" value="HEATSHOCK70"/>
</dbReference>
<dbReference type="InterPro" id="IPR029063">
    <property type="entry name" value="SAM-dependent_MTases_sf"/>
</dbReference>
<accession>A0A6A4LK33</accession>
<feature type="compositionally biased region" description="Low complexity" evidence="6">
    <location>
        <begin position="1843"/>
        <end position="1871"/>
    </location>
</feature>
<name>A0A6A4LK33_9ERIC</name>
<dbReference type="SUPFAM" id="SSF53335">
    <property type="entry name" value="S-adenosyl-L-methionine-dependent methyltransferases"/>
    <property type="match status" value="1"/>
</dbReference>
<dbReference type="Gene3D" id="3.30.420.40">
    <property type="match status" value="2"/>
</dbReference>
<gene>
    <name evidence="7" type="ORF">C3L33_13267</name>
</gene>
<dbReference type="Gene3D" id="1.20.1270.10">
    <property type="match status" value="1"/>
</dbReference>
<dbReference type="SMART" id="SM01296">
    <property type="entry name" value="N2227"/>
    <property type="match status" value="1"/>
</dbReference>
<evidence type="ECO:0000256" key="5">
    <source>
        <dbReference type="ARBA" id="ARBA00023186"/>
    </source>
</evidence>
<dbReference type="EMBL" id="QEFC01002095">
    <property type="protein sequence ID" value="KAE9454778.1"/>
    <property type="molecule type" value="Genomic_DNA"/>
</dbReference>
<feature type="compositionally biased region" description="Basic and acidic residues" evidence="6">
    <location>
        <begin position="901"/>
        <end position="932"/>
    </location>
</feature>
<evidence type="ECO:0000256" key="4">
    <source>
        <dbReference type="ARBA" id="ARBA00022840"/>
    </source>
</evidence>
<reference evidence="7 8" key="1">
    <citation type="journal article" date="2019" name="Genome Biol. Evol.">
        <title>The Rhododendron genome and chromosomal organization provide insight into shared whole-genome duplications across the heath family (Ericaceae).</title>
        <authorList>
            <person name="Soza V.L."/>
            <person name="Lindsley D."/>
            <person name="Waalkes A."/>
            <person name="Ramage E."/>
            <person name="Patwardhan R.P."/>
            <person name="Burton J.N."/>
            <person name="Adey A."/>
            <person name="Kumar A."/>
            <person name="Qiu R."/>
            <person name="Shendure J."/>
            <person name="Hall B."/>
        </authorList>
    </citation>
    <scope>NUCLEOTIDE SEQUENCE [LARGE SCALE GENOMIC DNA]</scope>
    <source>
        <strain evidence="7">RSF 1966-606</strain>
    </source>
</reference>
<proteinExistence type="inferred from homology"/>
<feature type="region of interest" description="Disordered" evidence="6">
    <location>
        <begin position="1793"/>
        <end position="1812"/>
    </location>
</feature>
<keyword evidence="3" id="KW-0256">Endoplasmic reticulum</keyword>
<dbReference type="GO" id="GO:0008757">
    <property type="term" value="F:S-adenosylmethionine-dependent methyltransferase activity"/>
    <property type="evidence" value="ECO:0007669"/>
    <property type="project" value="InterPro"/>
</dbReference>
<feature type="region of interest" description="Disordered" evidence="6">
    <location>
        <begin position="863"/>
        <end position="888"/>
    </location>
</feature>
<dbReference type="GO" id="GO:0030968">
    <property type="term" value="P:endoplasmic reticulum unfolded protein response"/>
    <property type="evidence" value="ECO:0007669"/>
    <property type="project" value="TreeGrafter"/>
</dbReference>
<dbReference type="PANTHER" id="PTHR45639:SF3">
    <property type="entry name" value="HYPOXIA UP-REGULATED PROTEIN 1"/>
    <property type="match status" value="1"/>
</dbReference>
<dbReference type="Gene3D" id="3.90.640.10">
    <property type="entry name" value="Actin, Chain A, domain 4"/>
    <property type="match status" value="1"/>
</dbReference>
<dbReference type="InterPro" id="IPR029047">
    <property type="entry name" value="HSP70_peptide-bd_sf"/>
</dbReference>
<dbReference type="Proteomes" id="UP000428333">
    <property type="component" value="Linkage Group LG08"/>
</dbReference>
<keyword evidence="5" id="KW-0143">Chaperone</keyword>
<feature type="region of interest" description="Disordered" evidence="6">
    <location>
        <begin position="901"/>
        <end position="944"/>
    </location>
</feature>
<dbReference type="Pfam" id="PF07942">
    <property type="entry name" value="CARME"/>
    <property type="match status" value="2"/>
</dbReference>
<keyword evidence="8" id="KW-1185">Reference proteome</keyword>
<feature type="compositionally biased region" description="Basic and acidic residues" evidence="6">
    <location>
        <begin position="1069"/>
        <end position="1084"/>
    </location>
</feature>
<keyword evidence="2" id="KW-0547">Nucleotide-binding</keyword>
<organism evidence="7 8">
    <name type="scientific">Rhododendron williamsianum</name>
    <dbReference type="NCBI Taxonomy" id="262921"/>
    <lineage>
        <taxon>Eukaryota</taxon>
        <taxon>Viridiplantae</taxon>
        <taxon>Streptophyta</taxon>
        <taxon>Embryophyta</taxon>
        <taxon>Tracheophyta</taxon>
        <taxon>Spermatophyta</taxon>
        <taxon>Magnoliopsida</taxon>
        <taxon>eudicotyledons</taxon>
        <taxon>Gunneridae</taxon>
        <taxon>Pentapetalae</taxon>
        <taxon>asterids</taxon>
        <taxon>Ericales</taxon>
        <taxon>Ericaceae</taxon>
        <taxon>Ericoideae</taxon>
        <taxon>Rhodoreae</taxon>
        <taxon>Rhododendron</taxon>
    </lineage>
</organism>
<keyword evidence="4" id="KW-0067">ATP-binding</keyword>
<evidence type="ECO:0000256" key="1">
    <source>
        <dbReference type="ARBA" id="ARBA00007381"/>
    </source>
</evidence>
<dbReference type="PANTHER" id="PTHR45639">
    <property type="entry name" value="HSC70CB, ISOFORM G-RELATED"/>
    <property type="match status" value="1"/>
</dbReference>
<feature type="compositionally biased region" description="Basic residues" evidence="6">
    <location>
        <begin position="1031"/>
        <end position="1046"/>
    </location>
</feature>
<evidence type="ECO:0000256" key="6">
    <source>
        <dbReference type="SAM" id="MobiDB-lite"/>
    </source>
</evidence>
<dbReference type="CDD" id="cd10230">
    <property type="entry name" value="ASKHA_NBD_HSP70_HYOU1"/>
    <property type="match status" value="1"/>
</dbReference>
<comment type="similarity">
    <text evidence="1">Belongs to the heat shock protein 70 family.</text>
</comment>
<dbReference type="SUPFAM" id="SSF53067">
    <property type="entry name" value="Actin-like ATPase domain"/>
    <property type="match status" value="2"/>
</dbReference>
<dbReference type="OrthoDB" id="10262720at2759"/>
<feature type="non-terminal residue" evidence="7">
    <location>
        <position position="1"/>
    </location>
</feature>
<feature type="region of interest" description="Disordered" evidence="6">
    <location>
        <begin position="956"/>
        <end position="978"/>
    </location>
</feature>